<evidence type="ECO:0000313" key="3">
    <source>
        <dbReference type="Proteomes" id="UP001151760"/>
    </source>
</evidence>
<comment type="caution">
    <text evidence="2">The sequence shown here is derived from an EMBL/GenBank/DDBJ whole genome shotgun (WGS) entry which is preliminary data.</text>
</comment>
<proteinExistence type="predicted"/>
<dbReference type="Proteomes" id="UP001151760">
    <property type="component" value="Unassembled WGS sequence"/>
</dbReference>
<protein>
    <submittedName>
        <fullName evidence="2">Uncharacterized protein</fullName>
    </submittedName>
</protein>
<name>A0ABQ4YUA0_9ASTR</name>
<gene>
    <name evidence="2" type="ORF">Tco_0747944</name>
</gene>
<dbReference type="EMBL" id="BQNB010010745">
    <property type="protein sequence ID" value="GJS81403.1"/>
    <property type="molecule type" value="Genomic_DNA"/>
</dbReference>
<organism evidence="2 3">
    <name type="scientific">Tanacetum coccineum</name>
    <dbReference type="NCBI Taxonomy" id="301880"/>
    <lineage>
        <taxon>Eukaryota</taxon>
        <taxon>Viridiplantae</taxon>
        <taxon>Streptophyta</taxon>
        <taxon>Embryophyta</taxon>
        <taxon>Tracheophyta</taxon>
        <taxon>Spermatophyta</taxon>
        <taxon>Magnoliopsida</taxon>
        <taxon>eudicotyledons</taxon>
        <taxon>Gunneridae</taxon>
        <taxon>Pentapetalae</taxon>
        <taxon>asterids</taxon>
        <taxon>campanulids</taxon>
        <taxon>Asterales</taxon>
        <taxon>Asteraceae</taxon>
        <taxon>Asteroideae</taxon>
        <taxon>Anthemideae</taxon>
        <taxon>Anthemidinae</taxon>
        <taxon>Tanacetum</taxon>
    </lineage>
</organism>
<reference evidence="2" key="2">
    <citation type="submission" date="2022-01" db="EMBL/GenBank/DDBJ databases">
        <authorList>
            <person name="Yamashiro T."/>
            <person name="Shiraishi A."/>
            <person name="Satake H."/>
            <person name="Nakayama K."/>
        </authorList>
    </citation>
    <scope>NUCLEOTIDE SEQUENCE</scope>
</reference>
<accession>A0ABQ4YUA0</accession>
<keyword evidence="3" id="KW-1185">Reference proteome</keyword>
<reference evidence="2" key="1">
    <citation type="journal article" date="2022" name="Int. J. Mol. Sci.">
        <title>Draft Genome of Tanacetum Coccineum: Genomic Comparison of Closely Related Tanacetum-Family Plants.</title>
        <authorList>
            <person name="Yamashiro T."/>
            <person name="Shiraishi A."/>
            <person name="Nakayama K."/>
            <person name="Satake H."/>
        </authorList>
    </citation>
    <scope>NUCLEOTIDE SEQUENCE</scope>
</reference>
<evidence type="ECO:0000256" key="1">
    <source>
        <dbReference type="SAM" id="MobiDB-lite"/>
    </source>
</evidence>
<evidence type="ECO:0000313" key="2">
    <source>
        <dbReference type="EMBL" id="GJS81403.1"/>
    </source>
</evidence>
<feature type="region of interest" description="Disordered" evidence="1">
    <location>
        <begin position="54"/>
        <end position="98"/>
    </location>
</feature>
<sequence>MGQFARMKVAAVVIFTKVHKIKSVDKGKRYKRRKSSKEFACLDVIYLACDPVTTDKHKSHSIPFPEKGRREGKAPMTKEGLKDSRTKQRTNFSEKAQRDVAEAIRMAEEEELTEEQKKRRAQFSLKLTHLLMKIWVTIREKLEGKQMQN</sequence>